<gene>
    <name evidence="1" type="ORF">F8154_08905</name>
</gene>
<dbReference type="RefSeq" id="WP_151861265.1">
    <property type="nucleotide sequence ID" value="NZ_WBZC01000028.1"/>
</dbReference>
<proteinExistence type="predicted"/>
<keyword evidence="2" id="KW-1185">Reference proteome</keyword>
<evidence type="ECO:0000313" key="1">
    <source>
        <dbReference type="EMBL" id="KAB3534413.1"/>
    </source>
</evidence>
<dbReference type="AlphaFoldDB" id="A0A6I0FF29"/>
<comment type="caution">
    <text evidence="1">The sequence shown here is derived from an EMBL/GenBank/DDBJ whole genome shotgun (WGS) entry which is preliminary data.</text>
</comment>
<organism evidence="1 2">
    <name type="scientific">Alkaliphilus pronyensis</name>
    <dbReference type="NCBI Taxonomy" id="1482732"/>
    <lineage>
        <taxon>Bacteria</taxon>
        <taxon>Bacillati</taxon>
        <taxon>Bacillota</taxon>
        <taxon>Clostridia</taxon>
        <taxon>Peptostreptococcales</taxon>
        <taxon>Natronincolaceae</taxon>
        <taxon>Alkaliphilus</taxon>
    </lineage>
</organism>
<evidence type="ECO:0000313" key="2">
    <source>
        <dbReference type="Proteomes" id="UP000432715"/>
    </source>
</evidence>
<dbReference type="Proteomes" id="UP000432715">
    <property type="component" value="Unassembled WGS sequence"/>
</dbReference>
<accession>A0A6I0FF29</accession>
<protein>
    <submittedName>
        <fullName evidence="1">Uncharacterized protein</fullName>
    </submittedName>
</protein>
<name>A0A6I0FF29_9FIRM</name>
<dbReference type="EMBL" id="WBZC01000028">
    <property type="protein sequence ID" value="KAB3534413.1"/>
    <property type="molecule type" value="Genomic_DNA"/>
</dbReference>
<sequence>MQNKNVKYLETIKEIIGADQFQAIVEELPGAAIRIPSDPEHFNKIERNKQIRIEMIKLEVEERVIL</sequence>
<reference evidence="1 2" key="1">
    <citation type="submission" date="2019-10" db="EMBL/GenBank/DDBJ databases">
        <title>Alkaliphilus serpentinus sp. nov. and Alkaliphilus pronyensis sp. nov., two novel anaerobic alkaliphilic species isolated from the serpentinized-hosted hydrothermal field of the Prony Bay (New Caledonia).</title>
        <authorList>
            <person name="Postec A."/>
        </authorList>
    </citation>
    <scope>NUCLEOTIDE SEQUENCE [LARGE SCALE GENOMIC DNA]</scope>
    <source>
        <strain evidence="1 2">LacV</strain>
    </source>
</reference>